<evidence type="ECO:0000313" key="2">
    <source>
        <dbReference type="Proteomes" id="UP000730739"/>
    </source>
</evidence>
<protein>
    <submittedName>
        <fullName evidence="1">Uncharacterized protein</fullName>
    </submittedName>
</protein>
<reference evidence="1 2" key="1">
    <citation type="submission" date="2021-03" db="EMBL/GenBank/DDBJ databases">
        <title>Genomic Encyclopedia of Type Strains, Phase IV (KMG-IV): sequencing the most valuable type-strain genomes for metagenomic binning, comparative biology and taxonomic classification.</title>
        <authorList>
            <person name="Goeker M."/>
        </authorList>
    </citation>
    <scope>NUCLEOTIDE SEQUENCE [LARGE SCALE GENOMIC DNA]</scope>
    <source>
        <strain evidence="1 2">DSM 13372</strain>
    </source>
</reference>
<keyword evidence="2" id="KW-1185">Reference proteome</keyword>
<dbReference type="RefSeq" id="WP_209600963.1">
    <property type="nucleotide sequence ID" value="NZ_JAGILA010000001.1"/>
</dbReference>
<accession>A0ABS4QXI4</accession>
<organism evidence="1 2">
    <name type="scientific">Sinorhizobium kostiense</name>
    <dbReference type="NCBI Taxonomy" id="76747"/>
    <lineage>
        <taxon>Bacteria</taxon>
        <taxon>Pseudomonadati</taxon>
        <taxon>Pseudomonadota</taxon>
        <taxon>Alphaproteobacteria</taxon>
        <taxon>Hyphomicrobiales</taxon>
        <taxon>Rhizobiaceae</taxon>
        <taxon>Sinorhizobium/Ensifer group</taxon>
        <taxon>Sinorhizobium</taxon>
    </lineage>
</organism>
<dbReference type="Proteomes" id="UP000730739">
    <property type="component" value="Unassembled WGS sequence"/>
</dbReference>
<dbReference type="EMBL" id="JAGILA010000001">
    <property type="protein sequence ID" value="MBP2234764.1"/>
    <property type="molecule type" value="Genomic_DNA"/>
</dbReference>
<proteinExistence type="predicted"/>
<sequence>MTASSPYRSAATAVEHILTVQEALEPLYMELEQEVETRLLEAAVSAGWSADEALEAIDELKRHDVLSIEDQES</sequence>
<evidence type="ECO:0000313" key="1">
    <source>
        <dbReference type="EMBL" id="MBP2234764.1"/>
    </source>
</evidence>
<name>A0ABS4QXI4_9HYPH</name>
<comment type="caution">
    <text evidence="1">The sequence shown here is derived from an EMBL/GenBank/DDBJ whole genome shotgun (WGS) entry which is preliminary data.</text>
</comment>
<gene>
    <name evidence="1" type="ORF">J2Z31_001254</name>
</gene>